<dbReference type="InterPro" id="IPR011037">
    <property type="entry name" value="Pyrv_Knase-like_insert_dom_sf"/>
</dbReference>
<dbReference type="InterPro" id="IPR005302">
    <property type="entry name" value="MoCF_Sase_C"/>
</dbReference>
<feature type="domain" description="MOSC" evidence="3">
    <location>
        <begin position="85"/>
        <end position="209"/>
    </location>
</feature>
<proteinExistence type="predicted"/>
<evidence type="ECO:0000256" key="1">
    <source>
        <dbReference type="SAM" id="MobiDB-lite"/>
    </source>
</evidence>
<feature type="chain" id="PRO_5041727212" description="MOSC domain-containing protein" evidence="2">
    <location>
        <begin position="22"/>
        <end position="288"/>
    </location>
</feature>
<gene>
    <name evidence="4" type="ORF">GCM10007388_31250</name>
</gene>
<evidence type="ECO:0000313" key="5">
    <source>
        <dbReference type="Proteomes" id="UP000619512"/>
    </source>
</evidence>
<dbReference type="Pfam" id="PF03473">
    <property type="entry name" value="MOSC"/>
    <property type="match status" value="1"/>
</dbReference>
<reference evidence="4" key="1">
    <citation type="journal article" date="2014" name="Int. J. Syst. Evol. Microbiol.">
        <title>Complete genome sequence of Corynebacterium casei LMG S-19264T (=DSM 44701T), isolated from a smear-ripened cheese.</title>
        <authorList>
            <consortium name="US DOE Joint Genome Institute (JGI-PGF)"/>
            <person name="Walter F."/>
            <person name="Albersmeier A."/>
            <person name="Kalinowski J."/>
            <person name="Ruckert C."/>
        </authorList>
    </citation>
    <scope>NUCLEOTIDE SEQUENCE</scope>
    <source>
        <strain evidence="4">KCTC 12344</strain>
    </source>
</reference>
<dbReference type="Gene3D" id="2.40.33.20">
    <property type="entry name" value="PK beta-barrel domain-like"/>
    <property type="match status" value="1"/>
</dbReference>
<keyword evidence="2" id="KW-0732">Signal</keyword>
<accession>A0AA88C919</accession>
<feature type="region of interest" description="Disordered" evidence="1">
    <location>
        <begin position="45"/>
        <end position="69"/>
    </location>
</feature>
<dbReference type="PROSITE" id="PS51340">
    <property type="entry name" value="MOSC"/>
    <property type="match status" value="1"/>
</dbReference>
<protein>
    <recommendedName>
        <fullName evidence="3">MOSC domain-containing protein</fullName>
    </recommendedName>
</protein>
<sequence length="288" mass="31189">MKNTLLAIMMFAMFTVVRRRAATRCYTCAPIQEFLMKPLDDHPLPECHRTMAQPPDRTQRSPGGGHGTPDALGPILALTVRRDPSAAPHAVAVAHAVAGAGLDSDMHADALSPRQVLLAGAPAYRRHDLAPGTMRENILLDVDTATLASGTLLQLGASVIVQLMFHCEACGYLDARSPGLARAIGRERGVLARVLRGGAVHEGDSVRRLATTLAPWPDDWRDRVARILAQVPDSMVVEYRQLARLAGIQAVYCRALPALARKLGFANRAVAQHALPELPRWLGETVFD</sequence>
<dbReference type="AlphaFoldDB" id="A0AA88C919"/>
<evidence type="ECO:0000259" key="3">
    <source>
        <dbReference type="PROSITE" id="PS51340"/>
    </source>
</evidence>
<dbReference type="RefSeq" id="WP_229466552.1">
    <property type="nucleotide sequence ID" value="NZ_CP038026.1"/>
</dbReference>
<comment type="caution">
    <text evidence="4">The sequence shown here is derived from an EMBL/GenBank/DDBJ whole genome shotgun (WGS) entry which is preliminary data.</text>
</comment>
<dbReference type="GO" id="GO:0030170">
    <property type="term" value="F:pyridoxal phosphate binding"/>
    <property type="evidence" value="ECO:0007669"/>
    <property type="project" value="InterPro"/>
</dbReference>
<feature type="signal peptide" evidence="2">
    <location>
        <begin position="1"/>
        <end position="21"/>
    </location>
</feature>
<dbReference type="EMBL" id="BMWW01000005">
    <property type="protein sequence ID" value="GGY95623.1"/>
    <property type="molecule type" value="Genomic_DNA"/>
</dbReference>
<dbReference type="GO" id="GO:0003824">
    <property type="term" value="F:catalytic activity"/>
    <property type="evidence" value="ECO:0007669"/>
    <property type="project" value="InterPro"/>
</dbReference>
<evidence type="ECO:0000256" key="2">
    <source>
        <dbReference type="SAM" id="SignalP"/>
    </source>
</evidence>
<name>A0AA88C919_9BURK</name>
<reference evidence="4" key="2">
    <citation type="submission" date="2022-12" db="EMBL/GenBank/DDBJ databases">
        <authorList>
            <person name="Sun Q."/>
            <person name="Kim S."/>
        </authorList>
    </citation>
    <scope>NUCLEOTIDE SEQUENCE</scope>
    <source>
        <strain evidence="4">KCTC 12344</strain>
    </source>
</reference>
<dbReference type="GO" id="GO:0030151">
    <property type="term" value="F:molybdenum ion binding"/>
    <property type="evidence" value="ECO:0007669"/>
    <property type="project" value="InterPro"/>
</dbReference>
<evidence type="ECO:0000313" key="4">
    <source>
        <dbReference type="EMBL" id="GGY95623.1"/>
    </source>
</evidence>
<organism evidence="4 5">
    <name type="scientific">Pseudoduganella plicata</name>
    <dbReference type="NCBI Taxonomy" id="321984"/>
    <lineage>
        <taxon>Bacteria</taxon>
        <taxon>Pseudomonadati</taxon>
        <taxon>Pseudomonadota</taxon>
        <taxon>Betaproteobacteria</taxon>
        <taxon>Burkholderiales</taxon>
        <taxon>Oxalobacteraceae</taxon>
        <taxon>Telluria group</taxon>
        <taxon>Pseudoduganella</taxon>
    </lineage>
</organism>
<dbReference type="Proteomes" id="UP000619512">
    <property type="component" value="Unassembled WGS sequence"/>
</dbReference>
<dbReference type="SUPFAM" id="SSF50800">
    <property type="entry name" value="PK beta-barrel domain-like"/>
    <property type="match status" value="1"/>
</dbReference>